<evidence type="ECO:0000256" key="9">
    <source>
        <dbReference type="ARBA" id="ARBA00022833"/>
    </source>
</evidence>
<dbReference type="GO" id="GO:0005737">
    <property type="term" value="C:cytoplasm"/>
    <property type="evidence" value="ECO:0007669"/>
    <property type="project" value="UniProtKB-SubCell"/>
</dbReference>
<dbReference type="Pfam" id="PF12678">
    <property type="entry name" value="zf-rbx1"/>
    <property type="match status" value="1"/>
</dbReference>
<evidence type="ECO:0000256" key="7">
    <source>
        <dbReference type="ARBA" id="ARBA00022771"/>
    </source>
</evidence>
<protein>
    <recommendedName>
        <fullName evidence="13">RING-type domain-containing protein</fullName>
    </recommendedName>
</protein>
<evidence type="ECO:0000256" key="6">
    <source>
        <dbReference type="ARBA" id="ARBA00022723"/>
    </source>
</evidence>
<comment type="subcellular location">
    <subcellularLocation>
        <location evidence="2">Cytoplasm</location>
    </subcellularLocation>
    <subcellularLocation>
        <location evidence="1">Nucleus</location>
    </subcellularLocation>
</comment>
<dbReference type="GO" id="GO:0031461">
    <property type="term" value="C:cullin-RING ubiquitin ligase complex"/>
    <property type="evidence" value="ECO:0007669"/>
    <property type="project" value="UniProtKB-ARBA"/>
</dbReference>
<dbReference type="GO" id="GO:0008270">
    <property type="term" value="F:zinc ion binding"/>
    <property type="evidence" value="ECO:0007669"/>
    <property type="project" value="UniProtKB-KW"/>
</dbReference>
<dbReference type="PROSITE" id="PS50089">
    <property type="entry name" value="ZF_RING_2"/>
    <property type="match status" value="1"/>
</dbReference>
<sequence length="132" mass="14452">MEEQTETTMAPGERMDVDGGGYVPLQPEPEDDEPLTGAPFVIKKFSPVFFWSWDVHSDSCAICRVMLMEPCLNCQVNNKTSCVVVWGECNHAFHNCCMAAWIKSGSSSSGTAGTGSKCPLCQAEWIIQRVGN</sequence>
<dbReference type="STRING" id="947166.A0A1D1UK76"/>
<name>A0A1D1UK76_RAMVA</name>
<keyword evidence="6" id="KW-0479">Metal-binding</keyword>
<evidence type="ECO:0000256" key="12">
    <source>
        <dbReference type="SAM" id="MobiDB-lite"/>
    </source>
</evidence>
<reference evidence="14 15" key="1">
    <citation type="journal article" date="2016" name="Nat. Commun.">
        <title>Extremotolerant tardigrade genome and improved radiotolerance of human cultured cells by tardigrade-unique protein.</title>
        <authorList>
            <person name="Hashimoto T."/>
            <person name="Horikawa D.D."/>
            <person name="Saito Y."/>
            <person name="Kuwahara H."/>
            <person name="Kozuka-Hata H."/>
            <person name="Shin-I T."/>
            <person name="Minakuchi Y."/>
            <person name="Ohishi K."/>
            <person name="Motoyama A."/>
            <person name="Aizu T."/>
            <person name="Enomoto A."/>
            <person name="Kondo K."/>
            <person name="Tanaka S."/>
            <person name="Hara Y."/>
            <person name="Koshikawa S."/>
            <person name="Sagara H."/>
            <person name="Miura T."/>
            <person name="Yokobori S."/>
            <person name="Miyagawa K."/>
            <person name="Suzuki Y."/>
            <person name="Kubo T."/>
            <person name="Oyama M."/>
            <person name="Kohara Y."/>
            <person name="Fujiyama A."/>
            <person name="Arakawa K."/>
            <person name="Katayama T."/>
            <person name="Toyoda A."/>
            <person name="Kunieda T."/>
        </authorList>
    </citation>
    <scope>NUCLEOTIDE SEQUENCE [LARGE SCALE GENOMIC DNA]</scope>
    <source>
        <strain evidence="14 15">YOKOZUNA-1</strain>
    </source>
</reference>
<gene>
    <name evidence="14" type="primary">RvY_01556-1</name>
    <name evidence="14" type="synonym">RvY_01556.1</name>
    <name evidence="14" type="ORF">RvY_01556</name>
</gene>
<keyword evidence="7 11" id="KW-0863">Zinc-finger</keyword>
<proteinExistence type="inferred from homology"/>
<comment type="similarity">
    <text evidence="4">Belongs to the RING-box family.</text>
</comment>
<dbReference type="InterPro" id="IPR024766">
    <property type="entry name" value="Znf_RING_H2"/>
</dbReference>
<evidence type="ECO:0000313" key="14">
    <source>
        <dbReference type="EMBL" id="GAU88950.1"/>
    </source>
</evidence>
<evidence type="ECO:0000256" key="5">
    <source>
        <dbReference type="ARBA" id="ARBA00022490"/>
    </source>
</evidence>
<evidence type="ECO:0000313" key="15">
    <source>
        <dbReference type="Proteomes" id="UP000186922"/>
    </source>
</evidence>
<keyword evidence="8" id="KW-0833">Ubl conjugation pathway</keyword>
<keyword evidence="10" id="KW-0539">Nucleus</keyword>
<evidence type="ECO:0000259" key="13">
    <source>
        <dbReference type="PROSITE" id="PS50089"/>
    </source>
</evidence>
<dbReference type="InterPro" id="IPR001841">
    <property type="entry name" value="Znf_RING"/>
</dbReference>
<comment type="caution">
    <text evidence="14">The sequence shown here is derived from an EMBL/GenBank/DDBJ whole genome shotgun (WGS) entry which is preliminary data.</text>
</comment>
<keyword evidence="9" id="KW-0862">Zinc</keyword>
<dbReference type="Proteomes" id="UP000186922">
    <property type="component" value="Unassembled WGS sequence"/>
</dbReference>
<comment type="pathway">
    <text evidence="3">Protein modification; protein ubiquitination.</text>
</comment>
<dbReference type="InterPro" id="IPR051031">
    <property type="entry name" value="RING-box_E3_Ubiquitin_Ligase"/>
</dbReference>
<accession>A0A1D1UK76</accession>
<keyword evidence="5" id="KW-0963">Cytoplasm</keyword>
<evidence type="ECO:0000256" key="10">
    <source>
        <dbReference type="ARBA" id="ARBA00023242"/>
    </source>
</evidence>
<evidence type="ECO:0000256" key="3">
    <source>
        <dbReference type="ARBA" id="ARBA00004906"/>
    </source>
</evidence>
<dbReference type="AlphaFoldDB" id="A0A1D1UK76"/>
<organism evidence="14 15">
    <name type="scientific">Ramazzottius varieornatus</name>
    <name type="common">Water bear</name>
    <name type="synonym">Tardigrade</name>
    <dbReference type="NCBI Taxonomy" id="947166"/>
    <lineage>
        <taxon>Eukaryota</taxon>
        <taxon>Metazoa</taxon>
        <taxon>Ecdysozoa</taxon>
        <taxon>Tardigrada</taxon>
        <taxon>Eutardigrada</taxon>
        <taxon>Parachela</taxon>
        <taxon>Hypsibioidea</taxon>
        <taxon>Ramazzottiidae</taxon>
        <taxon>Ramazzottius</taxon>
    </lineage>
</organism>
<evidence type="ECO:0000256" key="8">
    <source>
        <dbReference type="ARBA" id="ARBA00022786"/>
    </source>
</evidence>
<feature type="domain" description="RING-type" evidence="13">
    <location>
        <begin position="60"/>
        <end position="122"/>
    </location>
</feature>
<evidence type="ECO:0000256" key="4">
    <source>
        <dbReference type="ARBA" id="ARBA00009273"/>
    </source>
</evidence>
<dbReference type="Gene3D" id="3.30.40.10">
    <property type="entry name" value="Zinc/RING finger domain, C3HC4 (zinc finger)"/>
    <property type="match status" value="1"/>
</dbReference>
<dbReference type="OrthoDB" id="8962942at2759"/>
<keyword evidence="15" id="KW-1185">Reference proteome</keyword>
<evidence type="ECO:0000256" key="2">
    <source>
        <dbReference type="ARBA" id="ARBA00004496"/>
    </source>
</evidence>
<dbReference type="PANTHER" id="PTHR11210">
    <property type="entry name" value="RING BOX"/>
    <property type="match status" value="1"/>
</dbReference>
<evidence type="ECO:0000256" key="1">
    <source>
        <dbReference type="ARBA" id="ARBA00004123"/>
    </source>
</evidence>
<evidence type="ECO:0000256" key="11">
    <source>
        <dbReference type="PROSITE-ProRule" id="PRU00175"/>
    </source>
</evidence>
<dbReference type="GO" id="GO:0005634">
    <property type="term" value="C:nucleus"/>
    <property type="evidence" value="ECO:0007669"/>
    <property type="project" value="UniProtKB-SubCell"/>
</dbReference>
<dbReference type="EMBL" id="BDGG01000001">
    <property type="protein sequence ID" value="GAU88950.1"/>
    <property type="molecule type" value="Genomic_DNA"/>
</dbReference>
<dbReference type="InterPro" id="IPR013083">
    <property type="entry name" value="Znf_RING/FYVE/PHD"/>
</dbReference>
<feature type="region of interest" description="Disordered" evidence="12">
    <location>
        <begin position="1"/>
        <end position="33"/>
    </location>
</feature>
<dbReference type="SUPFAM" id="SSF57850">
    <property type="entry name" value="RING/U-box"/>
    <property type="match status" value="1"/>
</dbReference>